<sequence>MVAHLILVRDNNGDLHDQEGHLHNAAVVKEEKLQEGDFEVESLLSFGGSQWCRSTLDLEHRSTYTCPNRSTGTLEHRSTTPTESAASCNVVQILTHEEFAAKHPHPPSPVNVRIDRHANNNIDRHSEANIDRQPPTHIDRRAPITYRVQMPKIDVVRLNAPRPKPKPSEYPPEPFRTPSDDGEILWKGIGLWMFFRETREKEEDTRRMFCEAIEKMRKRVTLKKKSDPGPSGSAGGAFAGIVHFCGLFPEELRRNCERSRGEDCGSSVQLANQPVVSNTHRSYAHYDPVPVKKPQISSRRINVPGIIAACHCGAEYETEYSASIETHTATSIDSGHQKSTNTRQEESVDSRPDDWENDYYNPTIAAYTRQHMHTEEYDEDYEEERATEYRAILDDFTDEELLNMQRRYETDQIRAESAWERTRFSHPIDRAIRPSIDTHHQQSIDNNNATSIDNRPIPKTTESEKYKFNNQYLTPDEFANGADNLFMHQRNNPEQKATKEFYDRAGGIDNGFIQRSRHPTQTSIDVAVPSSVDRHPEFCRRAFDSHGTRRFYWEEKDQYGVYRDEQGYARDLDGNTIRLHNTDVRRVLERASRDEPSYVCLPEHANLFTQTKLVPEIYTKDKINEMFYGVCGEHKKNKEAFQMKLDGVYYPLNDNISWLTTFMEEMKQDIARIQHATDVARPPLIDRRRPPSIDGRQPPSIDRHHRIDRQSDANTGRQ</sequence>
<comment type="caution">
    <text evidence="2">The sequence shown here is derived from an EMBL/GenBank/DDBJ whole genome shotgun (WGS) entry which is preliminary data.</text>
</comment>
<evidence type="ECO:0000313" key="3">
    <source>
        <dbReference type="Proteomes" id="UP000712281"/>
    </source>
</evidence>
<evidence type="ECO:0000313" key="2">
    <source>
        <dbReference type="EMBL" id="KAF2600532.1"/>
    </source>
</evidence>
<dbReference type="EMBL" id="QGKW02000717">
    <property type="protein sequence ID" value="KAF2600532.1"/>
    <property type="molecule type" value="Genomic_DNA"/>
</dbReference>
<feature type="region of interest" description="Disordered" evidence="1">
    <location>
        <begin position="681"/>
        <end position="718"/>
    </location>
</feature>
<feature type="compositionally biased region" description="Polar residues" evidence="1">
    <location>
        <begin position="443"/>
        <end position="453"/>
    </location>
</feature>
<proteinExistence type="predicted"/>
<reference evidence="2" key="1">
    <citation type="submission" date="2019-12" db="EMBL/GenBank/DDBJ databases">
        <title>Genome sequencing and annotation of Brassica cretica.</title>
        <authorList>
            <person name="Studholme D.J."/>
            <person name="Sarris P.F."/>
        </authorList>
    </citation>
    <scope>NUCLEOTIDE SEQUENCE</scope>
    <source>
        <strain evidence="2">PFS-001/15</strain>
        <tissue evidence="2">Leaf</tissue>
    </source>
</reference>
<name>A0A8S9L341_BRACR</name>
<evidence type="ECO:0000256" key="1">
    <source>
        <dbReference type="SAM" id="MobiDB-lite"/>
    </source>
</evidence>
<accession>A0A8S9L341</accession>
<dbReference type="AlphaFoldDB" id="A0A8S9L341"/>
<feature type="region of interest" description="Disordered" evidence="1">
    <location>
        <begin position="438"/>
        <end position="459"/>
    </location>
</feature>
<feature type="region of interest" description="Disordered" evidence="1">
    <location>
        <begin position="159"/>
        <end position="179"/>
    </location>
</feature>
<protein>
    <submittedName>
        <fullName evidence="2">Uncharacterized protein</fullName>
    </submittedName>
</protein>
<feature type="compositionally biased region" description="Polar residues" evidence="1">
    <location>
        <begin position="328"/>
        <end position="342"/>
    </location>
</feature>
<gene>
    <name evidence="2" type="ORF">F2Q68_00010507</name>
</gene>
<feature type="compositionally biased region" description="Basic and acidic residues" evidence="1">
    <location>
        <begin position="343"/>
        <end position="354"/>
    </location>
</feature>
<dbReference type="Proteomes" id="UP000712281">
    <property type="component" value="Unassembled WGS sequence"/>
</dbReference>
<feature type="region of interest" description="Disordered" evidence="1">
    <location>
        <begin position="328"/>
        <end position="359"/>
    </location>
</feature>
<organism evidence="2 3">
    <name type="scientific">Brassica cretica</name>
    <name type="common">Mustard</name>
    <dbReference type="NCBI Taxonomy" id="69181"/>
    <lineage>
        <taxon>Eukaryota</taxon>
        <taxon>Viridiplantae</taxon>
        <taxon>Streptophyta</taxon>
        <taxon>Embryophyta</taxon>
        <taxon>Tracheophyta</taxon>
        <taxon>Spermatophyta</taxon>
        <taxon>Magnoliopsida</taxon>
        <taxon>eudicotyledons</taxon>
        <taxon>Gunneridae</taxon>
        <taxon>Pentapetalae</taxon>
        <taxon>rosids</taxon>
        <taxon>malvids</taxon>
        <taxon>Brassicales</taxon>
        <taxon>Brassicaceae</taxon>
        <taxon>Brassiceae</taxon>
        <taxon>Brassica</taxon>
    </lineage>
</organism>